<name>A0ACB8S768_9AGAM</name>
<sequence length="123" mass="13389">MAWSELMAFPSAQWHTPQCRTCIVIYKVNGLSTDSQTAHPSKPLQRFNTMSLPAAVLLNNYMQDQPGGLASLSWEAKEDRTSVNRWTITCKIGGEAKATVSSPHKAAAKEEAARLTMVALGIA</sequence>
<evidence type="ECO:0000313" key="2">
    <source>
        <dbReference type="Proteomes" id="UP000814033"/>
    </source>
</evidence>
<reference evidence="1" key="1">
    <citation type="submission" date="2021-02" db="EMBL/GenBank/DDBJ databases">
        <authorList>
            <consortium name="DOE Joint Genome Institute"/>
            <person name="Ahrendt S."/>
            <person name="Looney B.P."/>
            <person name="Miyauchi S."/>
            <person name="Morin E."/>
            <person name="Drula E."/>
            <person name="Courty P.E."/>
            <person name="Chicoki N."/>
            <person name="Fauchery L."/>
            <person name="Kohler A."/>
            <person name="Kuo A."/>
            <person name="Labutti K."/>
            <person name="Pangilinan J."/>
            <person name="Lipzen A."/>
            <person name="Riley R."/>
            <person name="Andreopoulos W."/>
            <person name="He G."/>
            <person name="Johnson J."/>
            <person name="Barry K.W."/>
            <person name="Grigoriev I.V."/>
            <person name="Nagy L."/>
            <person name="Hibbett D."/>
            <person name="Henrissat B."/>
            <person name="Matheny P.B."/>
            <person name="Labbe J."/>
            <person name="Martin F."/>
        </authorList>
    </citation>
    <scope>NUCLEOTIDE SEQUENCE</scope>
    <source>
        <strain evidence="1">FP105234-sp</strain>
    </source>
</reference>
<comment type="caution">
    <text evidence="1">The sequence shown here is derived from an EMBL/GenBank/DDBJ whole genome shotgun (WGS) entry which is preliminary data.</text>
</comment>
<reference evidence="1" key="2">
    <citation type="journal article" date="2022" name="New Phytol.">
        <title>Evolutionary transition to the ectomycorrhizal habit in the genomes of a hyperdiverse lineage of mushroom-forming fungi.</title>
        <authorList>
            <person name="Looney B."/>
            <person name="Miyauchi S."/>
            <person name="Morin E."/>
            <person name="Drula E."/>
            <person name="Courty P.E."/>
            <person name="Kohler A."/>
            <person name="Kuo A."/>
            <person name="LaButti K."/>
            <person name="Pangilinan J."/>
            <person name="Lipzen A."/>
            <person name="Riley R."/>
            <person name="Andreopoulos W."/>
            <person name="He G."/>
            <person name="Johnson J."/>
            <person name="Nolan M."/>
            <person name="Tritt A."/>
            <person name="Barry K.W."/>
            <person name="Grigoriev I.V."/>
            <person name="Nagy L.G."/>
            <person name="Hibbett D."/>
            <person name="Henrissat B."/>
            <person name="Matheny P.B."/>
            <person name="Labbe J."/>
            <person name="Martin F.M."/>
        </authorList>
    </citation>
    <scope>NUCLEOTIDE SEQUENCE</scope>
    <source>
        <strain evidence="1">FP105234-sp</strain>
    </source>
</reference>
<keyword evidence="2" id="KW-1185">Reference proteome</keyword>
<evidence type="ECO:0000313" key="1">
    <source>
        <dbReference type="EMBL" id="KAI0051993.1"/>
    </source>
</evidence>
<protein>
    <submittedName>
        <fullName evidence="1">Uncharacterized protein</fullName>
    </submittedName>
</protein>
<dbReference type="EMBL" id="MU275848">
    <property type="protein sequence ID" value="KAI0051993.1"/>
    <property type="molecule type" value="Genomic_DNA"/>
</dbReference>
<organism evidence="1 2">
    <name type="scientific">Auriscalpium vulgare</name>
    <dbReference type="NCBI Taxonomy" id="40419"/>
    <lineage>
        <taxon>Eukaryota</taxon>
        <taxon>Fungi</taxon>
        <taxon>Dikarya</taxon>
        <taxon>Basidiomycota</taxon>
        <taxon>Agaricomycotina</taxon>
        <taxon>Agaricomycetes</taxon>
        <taxon>Russulales</taxon>
        <taxon>Auriscalpiaceae</taxon>
        <taxon>Auriscalpium</taxon>
    </lineage>
</organism>
<proteinExistence type="predicted"/>
<accession>A0ACB8S768</accession>
<dbReference type="Proteomes" id="UP000814033">
    <property type="component" value="Unassembled WGS sequence"/>
</dbReference>
<gene>
    <name evidence="1" type="ORF">FA95DRAFT_108522</name>
</gene>